<dbReference type="PROSITE" id="PS51348">
    <property type="entry name" value="GLYCOSYL_HYDROL_F22_2"/>
    <property type="match status" value="1"/>
</dbReference>
<dbReference type="STRING" id="158441.A0A226EAH4"/>
<feature type="compositionally biased region" description="Polar residues" evidence="10">
    <location>
        <begin position="1038"/>
        <end position="1075"/>
    </location>
</feature>
<evidence type="ECO:0000256" key="10">
    <source>
        <dbReference type="SAM" id="MobiDB-lite"/>
    </source>
</evidence>
<keyword evidence="3 11" id="KW-1133">Transmembrane helix</keyword>
<dbReference type="Gene3D" id="1.10.530.10">
    <property type="match status" value="1"/>
</dbReference>
<evidence type="ECO:0000256" key="8">
    <source>
        <dbReference type="ARBA" id="ARBA00051243"/>
    </source>
</evidence>
<dbReference type="SUPFAM" id="SSF53955">
    <property type="entry name" value="Lysozyme-like"/>
    <property type="match status" value="1"/>
</dbReference>
<evidence type="ECO:0000313" key="15">
    <source>
        <dbReference type="EMBL" id="OXA54087.1"/>
    </source>
</evidence>
<dbReference type="PANTHER" id="PTHR24416:SF600">
    <property type="entry name" value="PDGF- AND VEGF-RECEPTOR RELATED, ISOFORM J"/>
    <property type="match status" value="1"/>
</dbReference>
<name>A0A226EAH4_FOLCA</name>
<feature type="chain" id="PRO_5012443446" evidence="12">
    <location>
        <begin position="19"/>
        <end position="1901"/>
    </location>
</feature>
<dbReference type="PANTHER" id="PTHR24416">
    <property type="entry name" value="TYROSINE-PROTEIN KINASE RECEPTOR"/>
    <property type="match status" value="1"/>
</dbReference>
<dbReference type="PROSITE" id="PS50011">
    <property type="entry name" value="PROTEIN_KINASE_DOM"/>
    <property type="match status" value="1"/>
</dbReference>
<dbReference type="InterPro" id="IPR017441">
    <property type="entry name" value="Protein_kinase_ATP_BS"/>
</dbReference>
<dbReference type="InterPro" id="IPR050122">
    <property type="entry name" value="RTK"/>
</dbReference>
<keyword evidence="12" id="KW-0732">Signal</keyword>
<proteinExistence type="predicted"/>
<evidence type="ECO:0000256" key="5">
    <source>
        <dbReference type="ARBA" id="ARBA00023157"/>
    </source>
</evidence>
<dbReference type="PROSITE" id="PS50835">
    <property type="entry name" value="IG_LIKE"/>
    <property type="match status" value="1"/>
</dbReference>
<feature type="compositionally biased region" description="Low complexity" evidence="10">
    <location>
        <begin position="1170"/>
        <end position="1293"/>
    </location>
</feature>
<dbReference type="Proteomes" id="UP000198287">
    <property type="component" value="Unassembled WGS sequence"/>
</dbReference>
<keyword evidence="2 11" id="KW-0812">Transmembrane</keyword>
<feature type="compositionally biased region" description="Polar residues" evidence="10">
    <location>
        <begin position="1104"/>
        <end position="1134"/>
    </location>
</feature>
<feature type="signal peptide" evidence="12">
    <location>
        <begin position="1"/>
        <end position="18"/>
    </location>
</feature>
<dbReference type="GO" id="GO:0005524">
    <property type="term" value="F:ATP binding"/>
    <property type="evidence" value="ECO:0007669"/>
    <property type="project" value="UniProtKB-UniRule"/>
</dbReference>
<evidence type="ECO:0000256" key="11">
    <source>
        <dbReference type="SAM" id="Phobius"/>
    </source>
</evidence>
<dbReference type="GO" id="GO:0004714">
    <property type="term" value="F:transmembrane receptor protein tyrosine kinase activity"/>
    <property type="evidence" value="ECO:0007669"/>
    <property type="project" value="UniProtKB-EC"/>
</dbReference>
<comment type="caution">
    <text evidence="15">The sequence shown here is derived from an EMBL/GenBank/DDBJ whole genome shotgun (WGS) entry which is preliminary data.</text>
</comment>
<feature type="binding site" evidence="9">
    <location>
        <position position="1713"/>
    </location>
    <ligand>
        <name>ATP</name>
        <dbReference type="ChEBI" id="CHEBI:30616"/>
    </ligand>
</feature>
<dbReference type="OrthoDB" id="3256376at2759"/>
<evidence type="ECO:0000313" key="16">
    <source>
        <dbReference type="Proteomes" id="UP000198287"/>
    </source>
</evidence>
<evidence type="ECO:0000256" key="3">
    <source>
        <dbReference type="ARBA" id="ARBA00022989"/>
    </source>
</evidence>
<keyword evidence="7" id="KW-0325">Glycoprotein</keyword>
<protein>
    <submittedName>
        <fullName evidence="15">Polycystic kidney disease protein 1-like 3</fullName>
    </submittedName>
</protein>
<keyword evidence="9" id="KW-0547">Nucleotide-binding</keyword>
<feature type="compositionally biased region" description="Low complexity" evidence="10">
    <location>
        <begin position="1076"/>
        <end position="1103"/>
    </location>
</feature>
<evidence type="ECO:0000256" key="2">
    <source>
        <dbReference type="ARBA" id="ARBA00022692"/>
    </source>
</evidence>
<dbReference type="Gene3D" id="2.60.40.10">
    <property type="entry name" value="Immunoglobulins"/>
    <property type="match status" value="1"/>
</dbReference>
<dbReference type="GO" id="GO:0043235">
    <property type="term" value="C:receptor complex"/>
    <property type="evidence" value="ECO:0007669"/>
    <property type="project" value="TreeGrafter"/>
</dbReference>
<feature type="transmembrane region" description="Helical" evidence="11">
    <location>
        <begin position="1588"/>
        <end position="1612"/>
    </location>
</feature>
<dbReference type="InterPro" id="IPR011009">
    <property type="entry name" value="Kinase-like_dom_sf"/>
</dbReference>
<dbReference type="EMBL" id="LNIX01000005">
    <property type="protein sequence ID" value="OXA54087.1"/>
    <property type="molecule type" value="Genomic_DNA"/>
</dbReference>
<keyword evidence="4 11" id="KW-0472">Membrane</keyword>
<dbReference type="PROSITE" id="PS00109">
    <property type="entry name" value="PROTEIN_KINASE_TYR"/>
    <property type="match status" value="1"/>
</dbReference>
<evidence type="ECO:0000259" key="14">
    <source>
        <dbReference type="PROSITE" id="PS50835"/>
    </source>
</evidence>
<dbReference type="Gene3D" id="3.30.200.20">
    <property type="entry name" value="Phosphorylase Kinase, domain 1"/>
    <property type="match status" value="1"/>
</dbReference>
<dbReference type="InterPro" id="IPR008266">
    <property type="entry name" value="Tyr_kinase_AS"/>
</dbReference>
<dbReference type="InterPro" id="IPR023346">
    <property type="entry name" value="Lysozyme-like_dom_sf"/>
</dbReference>
<dbReference type="PROSITE" id="PS00107">
    <property type="entry name" value="PROTEIN_KINASE_ATP"/>
    <property type="match status" value="1"/>
</dbReference>
<dbReference type="Pfam" id="PF00062">
    <property type="entry name" value="Lys"/>
    <property type="match status" value="1"/>
</dbReference>
<feature type="compositionally biased region" description="Low complexity" evidence="10">
    <location>
        <begin position="758"/>
        <end position="1037"/>
    </location>
</feature>
<evidence type="ECO:0000259" key="13">
    <source>
        <dbReference type="PROSITE" id="PS50011"/>
    </source>
</evidence>
<dbReference type="InterPro" id="IPR007110">
    <property type="entry name" value="Ig-like_dom"/>
</dbReference>
<dbReference type="GO" id="GO:0007169">
    <property type="term" value="P:cell surface receptor protein tyrosine kinase signaling pathway"/>
    <property type="evidence" value="ECO:0007669"/>
    <property type="project" value="TreeGrafter"/>
</dbReference>
<dbReference type="InterPro" id="IPR000719">
    <property type="entry name" value="Prot_kinase_dom"/>
</dbReference>
<dbReference type="Pfam" id="PF07714">
    <property type="entry name" value="PK_Tyr_Ser-Thr"/>
    <property type="match status" value="1"/>
</dbReference>
<evidence type="ECO:0000256" key="1">
    <source>
        <dbReference type="ARBA" id="ARBA00004167"/>
    </source>
</evidence>
<comment type="catalytic activity">
    <reaction evidence="8">
        <text>L-tyrosyl-[protein] + ATP = O-phospho-L-tyrosyl-[protein] + ADP + H(+)</text>
        <dbReference type="Rhea" id="RHEA:10596"/>
        <dbReference type="Rhea" id="RHEA-COMP:10136"/>
        <dbReference type="Rhea" id="RHEA-COMP:20101"/>
        <dbReference type="ChEBI" id="CHEBI:15378"/>
        <dbReference type="ChEBI" id="CHEBI:30616"/>
        <dbReference type="ChEBI" id="CHEBI:46858"/>
        <dbReference type="ChEBI" id="CHEBI:61978"/>
        <dbReference type="ChEBI" id="CHEBI:456216"/>
        <dbReference type="EC" id="2.7.10.1"/>
    </reaction>
</comment>
<feature type="compositionally biased region" description="Polar residues" evidence="10">
    <location>
        <begin position="1295"/>
        <end position="1326"/>
    </location>
</feature>
<keyword evidence="9" id="KW-0067">ATP-binding</keyword>
<evidence type="ECO:0000256" key="4">
    <source>
        <dbReference type="ARBA" id="ARBA00023136"/>
    </source>
</evidence>
<keyword evidence="16" id="KW-1185">Reference proteome</keyword>
<dbReference type="InterPro" id="IPR013098">
    <property type="entry name" value="Ig_I-set"/>
</dbReference>
<dbReference type="InterPro" id="IPR001916">
    <property type="entry name" value="Glyco_hydro_22"/>
</dbReference>
<evidence type="ECO:0000256" key="7">
    <source>
        <dbReference type="ARBA" id="ARBA00023180"/>
    </source>
</evidence>
<accession>A0A226EAH4</accession>
<organism evidence="15 16">
    <name type="scientific">Folsomia candida</name>
    <name type="common">Springtail</name>
    <dbReference type="NCBI Taxonomy" id="158441"/>
    <lineage>
        <taxon>Eukaryota</taxon>
        <taxon>Metazoa</taxon>
        <taxon>Ecdysozoa</taxon>
        <taxon>Arthropoda</taxon>
        <taxon>Hexapoda</taxon>
        <taxon>Collembola</taxon>
        <taxon>Entomobryomorpha</taxon>
        <taxon>Isotomoidea</taxon>
        <taxon>Isotomidae</taxon>
        <taxon>Proisotominae</taxon>
        <taxon>Folsomia</taxon>
    </lineage>
</organism>
<comment type="subcellular location">
    <subcellularLocation>
        <location evidence="1">Membrane</location>
        <topology evidence="1">Single-pass membrane protein</topology>
    </subcellularLocation>
</comment>
<reference evidence="15 16" key="1">
    <citation type="submission" date="2015-12" db="EMBL/GenBank/DDBJ databases">
        <title>The genome of Folsomia candida.</title>
        <authorList>
            <person name="Faddeeva A."/>
            <person name="Derks M.F."/>
            <person name="Anvar Y."/>
            <person name="Smit S."/>
            <person name="Van Straalen N."/>
            <person name="Roelofs D."/>
        </authorList>
    </citation>
    <scope>NUCLEOTIDE SEQUENCE [LARGE SCALE GENOMIC DNA]</scope>
    <source>
        <strain evidence="15 16">VU population</strain>
        <tissue evidence="15">Whole body</tissue>
    </source>
</reference>
<evidence type="ECO:0000256" key="12">
    <source>
        <dbReference type="SAM" id="SignalP"/>
    </source>
</evidence>
<dbReference type="GO" id="GO:0005886">
    <property type="term" value="C:plasma membrane"/>
    <property type="evidence" value="ECO:0007669"/>
    <property type="project" value="TreeGrafter"/>
</dbReference>
<feature type="compositionally biased region" description="Low complexity" evidence="10">
    <location>
        <begin position="1135"/>
        <end position="1163"/>
    </location>
</feature>
<keyword evidence="5" id="KW-1015">Disulfide bond</keyword>
<feature type="domain" description="Protein kinase" evidence="13">
    <location>
        <begin position="1685"/>
        <end position="1901"/>
    </location>
</feature>
<feature type="region of interest" description="Disordered" evidence="10">
    <location>
        <begin position="757"/>
        <end position="1332"/>
    </location>
</feature>
<dbReference type="InterPro" id="IPR036179">
    <property type="entry name" value="Ig-like_dom_sf"/>
</dbReference>
<dbReference type="Pfam" id="PF07679">
    <property type="entry name" value="I-set"/>
    <property type="match status" value="1"/>
</dbReference>
<evidence type="ECO:0000256" key="9">
    <source>
        <dbReference type="PROSITE-ProRule" id="PRU10141"/>
    </source>
</evidence>
<dbReference type="InterPro" id="IPR013783">
    <property type="entry name" value="Ig-like_fold"/>
</dbReference>
<dbReference type="InterPro" id="IPR001245">
    <property type="entry name" value="Ser-Thr/Tyr_kinase_cat_dom"/>
</dbReference>
<keyword evidence="6" id="KW-0675">Receptor</keyword>
<evidence type="ECO:0000256" key="6">
    <source>
        <dbReference type="ARBA" id="ARBA00023170"/>
    </source>
</evidence>
<dbReference type="SMART" id="SM00263">
    <property type="entry name" value="LYZ1"/>
    <property type="match status" value="1"/>
</dbReference>
<gene>
    <name evidence="15" type="ORF">Fcan01_10350</name>
</gene>
<feature type="domain" description="Ig-like" evidence="14">
    <location>
        <begin position="1473"/>
        <end position="1577"/>
    </location>
</feature>
<dbReference type="Gene3D" id="1.10.510.10">
    <property type="entry name" value="Transferase(Phosphotransferase) domain 1"/>
    <property type="match status" value="1"/>
</dbReference>
<dbReference type="SUPFAM" id="SSF48726">
    <property type="entry name" value="Immunoglobulin"/>
    <property type="match status" value="1"/>
</dbReference>
<sequence length="1901" mass="207937">MQMINIFLLLGIFQIRSANSIRTGRSNMSIKGSNQIPALLNIEIGNILIPFSYCTTTVIKRESVSIANINFTAHPILIFTVLKEKKPWGTVIQNKFTLLPRRNLAPHCWASLVILPNKNHRKDFKPKYDSIRHLLIGKSWQEQYLIWSTAAILQTRKEVLTTWSKLKTYFALREIILVDLATILDSEESIHKDTIIMQYPNPFYLNWKEITPEMDVSLGVASFNISCLMNHAFHCYQQLAKISIIVADLNKYFWKTEFKPGTEKLTGNKNVSKMCSSPHANFFDPIVCAASLHEILVSWIFHEIPKTTNIPPRFIFKSFQHMSHLPYQGMSFVLHRIEGYNFISCYKVWQDSSALNALTSPFDMKSWMCMAGSALIVTLLLNASLGKQFYSTSFLLTVGILLESSVLEFLKSPRKFKTSLIIGIWTVFSGTVLTSWYKTAFTMEMFAPVTHTAPWEGLLSIDGIKVLMPMNLFPSRLKGVNLPAHIQRAVFFMEIHDRAVTILNYSSRTERFRNYRKMARLLINLIFPKSLGNIYNYIYNIYNIILVGNLSTCRKVALIDRRDRIDAILPFLNDNREGITYLVGEDDFFTTILGWPVPSVRRNFAMRRLTVMISSGIYYHWKSLFKMIKPRKLFHHYSNWTYPKVERVTKLDFNSKIMTAFYICGMFLVFCGDDDHLITNTTHPRDEDVMEIKFVATLTFSEVKLSHNSTYTCYAKKDDPTGITPIPYNFYVIVTQAPATTDVTNHDGQLELSDFQCTTTTESSSSPTSTLPPTTGSSSSPTSTLPPTTGSSTFPISTIPTTGSPTSPTSSLSPTTESSSSPTSSIPTPESSSSPTSSTQPTTEGSSSATSTIPITTERPSSPTSTIVTTTESSTSPSSTLPTTESSDSPTSTIPATTESSGSPTSSIQTTQSSGSATSSMQTTESPSSTTSTTPATTESSGSPTSSIQTTESSGSPTSSIQTTQSSGSPTSSLQTTESAGSTTSTTPATTESSGSPTSSIQTTESSGSPTSSMQTTESPSSTTSTTPATTESSGSPNSSIQTTESSGSPTSSIQTTESSGSPTSSIQTTESSGFPTSSIQTTESPSSTTSTTPATTESSGSPNSSIQTTESSGFPISSIQTTESPGSPASTIVTTTESSTCPSSTLPTTESSSSPTSSIQTTKGSSSATSIIPVTTESSSSPTSTIPTTTESSISPTSTTPAATESSGSPVSSIPTTTEVPTSPTSSLQPTMESSNPVSSVPPTTEVSVSPTISIPTESSNLPNSSLLPTIKSSDLSTPSLPTTISSSSLPTATDFSDLTQDTISPTLGSTIETPIDPTSGTSDKTTTINPIDPTTPLDGEKIYSACEVAQQLTYLHEDNINWGEHIEDWLCLSYVTTRFNGSYLAADPDHRGRFYYGIFKISNEWCMDDHNSDNPCNGITCNDLFHNEFDLVNSVSCSKYIFAQKSFTEWPEFVELCEHLDKNYLEFCSEPPFFISDGKDETNKFYKEFDQNKNITCSAVGYPPPELSWDNATFMHISNAMGRLEVSTTAQQISDGNWTMQSTIIFNEIYINDDGEYFCVAENSVGSKTLRYSVTVISSEPSLKQALILGASFTLGLLGLLAVPTTYLIYTMRAKRNLMLRELYQQFKYGQASTEATNSTDLISTLNPEASSYLSRSEYVTYQEAINLPLPKELEILPHRLKIMESAVLGSGAFGVVSQGRLDNKVTIAVKTVPKNADESKLIALLSEVKIMSFVGPHPNIVQLLGVQYIDLKKGIVYVAVEFCSHGSLEGLLHTKRRQLAMAQSYHETMYNIPGYIGLRHVEKPFELHKLLTFSHQVCCAMEFLASKRIIHGDLAARNVLLDSNLNAKISDFGLSKQMHDTYKKYIMGTKATACPCQQSKIIRDQDTNHQQFAHAPGS</sequence>
<dbReference type="SUPFAM" id="SSF56112">
    <property type="entry name" value="Protein kinase-like (PK-like)"/>
    <property type="match status" value="1"/>
</dbReference>